<feature type="non-terminal residue" evidence="9">
    <location>
        <position position="52"/>
    </location>
</feature>
<name>A0A6A5TKN2_9PLEO</name>
<keyword evidence="4 7" id="KW-0863">Zinc-finger</keyword>
<dbReference type="PANTHER" id="PTHR40626">
    <property type="entry name" value="MIP31509P"/>
    <property type="match status" value="1"/>
</dbReference>
<evidence type="ECO:0000256" key="7">
    <source>
        <dbReference type="PROSITE-ProRule" id="PRU00042"/>
    </source>
</evidence>
<keyword evidence="5" id="KW-0862">Zinc</keyword>
<comment type="subcellular location">
    <subcellularLocation>
        <location evidence="1">Nucleus</location>
    </subcellularLocation>
</comment>
<keyword evidence="3" id="KW-0677">Repeat</keyword>
<dbReference type="PROSITE" id="PS00028">
    <property type="entry name" value="ZINC_FINGER_C2H2_1"/>
    <property type="match status" value="2"/>
</dbReference>
<reference evidence="9" key="1">
    <citation type="journal article" date="2020" name="Stud. Mycol.">
        <title>101 Dothideomycetes genomes: a test case for predicting lifestyles and emergence of pathogens.</title>
        <authorList>
            <person name="Haridas S."/>
            <person name="Albert R."/>
            <person name="Binder M."/>
            <person name="Bloem J."/>
            <person name="Labutti K."/>
            <person name="Salamov A."/>
            <person name="Andreopoulos B."/>
            <person name="Baker S."/>
            <person name="Barry K."/>
            <person name="Bills G."/>
            <person name="Bluhm B."/>
            <person name="Cannon C."/>
            <person name="Castanera R."/>
            <person name="Culley D."/>
            <person name="Daum C."/>
            <person name="Ezra D."/>
            <person name="Gonzalez J."/>
            <person name="Henrissat B."/>
            <person name="Kuo A."/>
            <person name="Liang C."/>
            <person name="Lipzen A."/>
            <person name="Lutzoni F."/>
            <person name="Magnuson J."/>
            <person name="Mondo S."/>
            <person name="Nolan M."/>
            <person name="Ohm R."/>
            <person name="Pangilinan J."/>
            <person name="Park H.-J."/>
            <person name="Ramirez L."/>
            <person name="Alfaro M."/>
            <person name="Sun H."/>
            <person name="Tritt A."/>
            <person name="Yoshinaga Y."/>
            <person name="Zwiers L.-H."/>
            <person name="Turgeon B."/>
            <person name="Goodwin S."/>
            <person name="Spatafora J."/>
            <person name="Crous P."/>
            <person name="Grigoriev I."/>
        </authorList>
    </citation>
    <scope>NUCLEOTIDE SEQUENCE</scope>
    <source>
        <strain evidence="9">CBS 675.92</strain>
    </source>
</reference>
<dbReference type="SMART" id="SM00355">
    <property type="entry name" value="ZnF_C2H2"/>
    <property type="match status" value="2"/>
</dbReference>
<keyword evidence="6" id="KW-0539">Nucleus</keyword>
<dbReference type="Pfam" id="PF13894">
    <property type="entry name" value="zf-C2H2_4"/>
    <property type="match status" value="1"/>
</dbReference>
<evidence type="ECO:0000256" key="4">
    <source>
        <dbReference type="ARBA" id="ARBA00022771"/>
    </source>
</evidence>
<dbReference type="InterPro" id="IPR013087">
    <property type="entry name" value="Znf_C2H2_type"/>
</dbReference>
<dbReference type="Gene3D" id="3.30.160.60">
    <property type="entry name" value="Classic Zinc Finger"/>
    <property type="match status" value="2"/>
</dbReference>
<dbReference type="GO" id="GO:0008270">
    <property type="term" value="F:zinc ion binding"/>
    <property type="evidence" value="ECO:0007669"/>
    <property type="project" value="UniProtKB-KW"/>
</dbReference>
<dbReference type="InterPro" id="IPR036236">
    <property type="entry name" value="Znf_C2H2_sf"/>
</dbReference>
<dbReference type="GO" id="GO:0000978">
    <property type="term" value="F:RNA polymerase II cis-regulatory region sequence-specific DNA binding"/>
    <property type="evidence" value="ECO:0007669"/>
    <property type="project" value="InterPro"/>
</dbReference>
<evidence type="ECO:0000256" key="5">
    <source>
        <dbReference type="ARBA" id="ARBA00022833"/>
    </source>
</evidence>
<evidence type="ECO:0000256" key="3">
    <source>
        <dbReference type="ARBA" id="ARBA00022737"/>
    </source>
</evidence>
<dbReference type="GO" id="GO:0005634">
    <property type="term" value="C:nucleus"/>
    <property type="evidence" value="ECO:0007669"/>
    <property type="project" value="UniProtKB-SubCell"/>
</dbReference>
<evidence type="ECO:0000259" key="8">
    <source>
        <dbReference type="PROSITE" id="PS50157"/>
    </source>
</evidence>
<dbReference type="Proteomes" id="UP000800035">
    <property type="component" value="Unassembled WGS sequence"/>
</dbReference>
<keyword evidence="10" id="KW-1185">Reference proteome</keyword>
<sequence length="52" mass="6423">FACNYPGCTSHFRRQEHLKRHEKKHTNECFTCKICGRDFNRNDNCRQHMWTH</sequence>
<dbReference type="OrthoDB" id="10018191at2759"/>
<dbReference type="SUPFAM" id="SSF57667">
    <property type="entry name" value="beta-beta-alpha zinc fingers"/>
    <property type="match status" value="1"/>
</dbReference>
<proteinExistence type="predicted"/>
<protein>
    <recommendedName>
        <fullName evidence="8">C2H2-type domain-containing protein</fullName>
    </recommendedName>
</protein>
<accession>A0A6A5TKN2</accession>
<dbReference type="InterPro" id="IPR051059">
    <property type="entry name" value="VerF-like"/>
</dbReference>
<evidence type="ECO:0000256" key="2">
    <source>
        <dbReference type="ARBA" id="ARBA00022723"/>
    </source>
</evidence>
<feature type="domain" description="C2H2-type" evidence="8">
    <location>
        <begin position="1"/>
        <end position="28"/>
    </location>
</feature>
<evidence type="ECO:0000256" key="1">
    <source>
        <dbReference type="ARBA" id="ARBA00004123"/>
    </source>
</evidence>
<dbReference type="Pfam" id="PF00096">
    <property type="entry name" value="zf-C2H2"/>
    <property type="match status" value="1"/>
</dbReference>
<dbReference type="GO" id="GO:0000981">
    <property type="term" value="F:DNA-binding transcription factor activity, RNA polymerase II-specific"/>
    <property type="evidence" value="ECO:0007669"/>
    <property type="project" value="InterPro"/>
</dbReference>
<dbReference type="AlphaFoldDB" id="A0A6A5TKN2"/>
<dbReference type="PROSITE" id="PS50157">
    <property type="entry name" value="ZINC_FINGER_C2H2_2"/>
    <property type="match status" value="2"/>
</dbReference>
<evidence type="ECO:0000313" key="10">
    <source>
        <dbReference type="Proteomes" id="UP000800035"/>
    </source>
</evidence>
<keyword evidence="2" id="KW-0479">Metal-binding</keyword>
<organism evidence="9 10">
    <name type="scientific">Byssothecium circinans</name>
    <dbReference type="NCBI Taxonomy" id="147558"/>
    <lineage>
        <taxon>Eukaryota</taxon>
        <taxon>Fungi</taxon>
        <taxon>Dikarya</taxon>
        <taxon>Ascomycota</taxon>
        <taxon>Pezizomycotina</taxon>
        <taxon>Dothideomycetes</taxon>
        <taxon>Pleosporomycetidae</taxon>
        <taxon>Pleosporales</taxon>
        <taxon>Massarineae</taxon>
        <taxon>Massarinaceae</taxon>
        <taxon>Byssothecium</taxon>
    </lineage>
</organism>
<dbReference type="EMBL" id="ML977012">
    <property type="protein sequence ID" value="KAF1952252.1"/>
    <property type="molecule type" value="Genomic_DNA"/>
</dbReference>
<dbReference type="GO" id="GO:0000785">
    <property type="term" value="C:chromatin"/>
    <property type="evidence" value="ECO:0007669"/>
    <property type="project" value="TreeGrafter"/>
</dbReference>
<feature type="domain" description="C2H2-type" evidence="8">
    <location>
        <begin position="30"/>
        <end position="52"/>
    </location>
</feature>
<feature type="non-terminal residue" evidence="9">
    <location>
        <position position="1"/>
    </location>
</feature>
<dbReference type="PANTHER" id="PTHR40626:SF32">
    <property type="entry name" value="ZINC FINGER PROTEIN RST2"/>
    <property type="match status" value="1"/>
</dbReference>
<dbReference type="FunFam" id="3.30.160.60:FF:000100">
    <property type="entry name" value="Zinc finger 45-like"/>
    <property type="match status" value="1"/>
</dbReference>
<evidence type="ECO:0000256" key="6">
    <source>
        <dbReference type="ARBA" id="ARBA00023242"/>
    </source>
</evidence>
<gene>
    <name evidence="9" type="ORF">CC80DRAFT_359149</name>
</gene>
<evidence type="ECO:0000313" key="9">
    <source>
        <dbReference type="EMBL" id="KAF1952252.1"/>
    </source>
</evidence>